<proteinExistence type="predicted"/>
<sequence length="138" mass="15799">MPGRCSQEKGTAEARSGERKRWWNGEGAGEKDGKEKERPEEAEDDEDEEVEDAEVPEVDVGTVELEEDVDDGRSCLRRRRRRVAARQARVVVVWWSGGAGAERRWAFMVGPWRGDVIRMRRSGLILVIFCIRDIGSRR</sequence>
<dbReference type="AlphaFoldDB" id="K3YCN1"/>
<protein>
    <submittedName>
        <fullName evidence="2">Uncharacterized protein</fullName>
    </submittedName>
</protein>
<reference evidence="3" key="1">
    <citation type="journal article" date="2012" name="Nat. Biotechnol.">
        <title>Reference genome sequence of the model plant Setaria.</title>
        <authorList>
            <person name="Bennetzen J.L."/>
            <person name="Schmutz J."/>
            <person name="Wang H."/>
            <person name="Percifield R."/>
            <person name="Hawkins J."/>
            <person name="Pontaroli A.C."/>
            <person name="Estep M."/>
            <person name="Feng L."/>
            <person name="Vaughn J.N."/>
            <person name="Grimwood J."/>
            <person name="Jenkins J."/>
            <person name="Barry K."/>
            <person name="Lindquist E."/>
            <person name="Hellsten U."/>
            <person name="Deshpande S."/>
            <person name="Wang X."/>
            <person name="Wu X."/>
            <person name="Mitros T."/>
            <person name="Triplett J."/>
            <person name="Yang X."/>
            <person name="Ye C.Y."/>
            <person name="Mauro-Herrera M."/>
            <person name="Wang L."/>
            <person name="Li P."/>
            <person name="Sharma M."/>
            <person name="Sharma R."/>
            <person name="Ronald P.C."/>
            <person name="Panaud O."/>
            <person name="Kellogg E.A."/>
            <person name="Brutnell T.P."/>
            <person name="Doust A.N."/>
            <person name="Tuskan G.A."/>
            <person name="Rokhsar D."/>
            <person name="Devos K.M."/>
        </authorList>
    </citation>
    <scope>NUCLEOTIDE SEQUENCE [LARGE SCALE GENOMIC DNA]</scope>
    <source>
        <strain evidence="3">cv. Yugu1</strain>
    </source>
</reference>
<evidence type="ECO:0000256" key="1">
    <source>
        <dbReference type="SAM" id="MobiDB-lite"/>
    </source>
</evidence>
<evidence type="ECO:0000313" key="2">
    <source>
        <dbReference type="EnsemblPlants" id="KQK97304"/>
    </source>
</evidence>
<feature type="compositionally biased region" description="Basic and acidic residues" evidence="1">
    <location>
        <begin position="1"/>
        <end position="39"/>
    </location>
</feature>
<evidence type="ECO:0000313" key="3">
    <source>
        <dbReference type="Proteomes" id="UP000004995"/>
    </source>
</evidence>
<dbReference type="EMBL" id="AGNK02004350">
    <property type="status" value="NOT_ANNOTATED_CDS"/>
    <property type="molecule type" value="Genomic_DNA"/>
</dbReference>
<reference evidence="2" key="2">
    <citation type="submission" date="2018-08" db="UniProtKB">
        <authorList>
            <consortium name="EnsemblPlants"/>
        </authorList>
    </citation>
    <scope>IDENTIFICATION</scope>
    <source>
        <strain evidence="2">Yugu1</strain>
    </source>
</reference>
<dbReference type="Gramene" id="KQK97304">
    <property type="protein sequence ID" value="KQK97304"/>
    <property type="gene ID" value="SETIT_011980mg"/>
</dbReference>
<feature type="region of interest" description="Disordered" evidence="1">
    <location>
        <begin position="1"/>
        <end position="63"/>
    </location>
</feature>
<dbReference type="InParanoid" id="K3YCN1"/>
<feature type="compositionally biased region" description="Acidic residues" evidence="1">
    <location>
        <begin position="40"/>
        <end position="57"/>
    </location>
</feature>
<organism evidence="2 3">
    <name type="scientific">Setaria italica</name>
    <name type="common">Foxtail millet</name>
    <name type="synonym">Panicum italicum</name>
    <dbReference type="NCBI Taxonomy" id="4555"/>
    <lineage>
        <taxon>Eukaryota</taxon>
        <taxon>Viridiplantae</taxon>
        <taxon>Streptophyta</taxon>
        <taxon>Embryophyta</taxon>
        <taxon>Tracheophyta</taxon>
        <taxon>Spermatophyta</taxon>
        <taxon>Magnoliopsida</taxon>
        <taxon>Liliopsida</taxon>
        <taxon>Poales</taxon>
        <taxon>Poaceae</taxon>
        <taxon>PACMAD clade</taxon>
        <taxon>Panicoideae</taxon>
        <taxon>Panicodae</taxon>
        <taxon>Paniceae</taxon>
        <taxon>Cenchrinae</taxon>
        <taxon>Setaria</taxon>
    </lineage>
</organism>
<keyword evidence="3" id="KW-1185">Reference proteome</keyword>
<dbReference type="Proteomes" id="UP000004995">
    <property type="component" value="Unassembled WGS sequence"/>
</dbReference>
<dbReference type="EnsemblPlants" id="KQK97304">
    <property type="protein sequence ID" value="KQK97304"/>
    <property type="gene ID" value="SETIT_011980mg"/>
</dbReference>
<accession>K3YCN1</accession>
<dbReference type="HOGENOM" id="CLU_1858736_0_0_1"/>
<name>K3YCN1_SETIT</name>
<dbReference type="eggNOG" id="ENOG502R6SN">
    <property type="taxonomic scope" value="Eukaryota"/>
</dbReference>